<dbReference type="AlphaFoldDB" id="D7MNY1"/>
<evidence type="ECO:0000313" key="5">
    <source>
        <dbReference type="Proteomes" id="UP000008694"/>
    </source>
</evidence>
<dbReference type="PROSITE" id="PS50106">
    <property type="entry name" value="PDZ"/>
    <property type="match status" value="1"/>
</dbReference>
<dbReference type="InterPro" id="IPR040815">
    <property type="entry name" value="Nas2_N"/>
</dbReference>
<feature type="region of interest" description="Disordered" evidence="2">
    <location>
        <begin position="130"/>
        <end position="153"/>
    </location>
</feature>
<name>D7MNY1_ARALL</name>
<dbReference type="GO" id="GO:0005634">
    <property type="term" value="C:nucleus"/>
    <property type="evidence" value="ECO:0007669"/>
    <property type="project" value="TreeGrafter"/>
</dbReference>
<evidence type="ECO:0000256" key="2">
    <source>
        <dbReference type="SAM" id="MobiDB-lite"/>
    </source>
</evidence>
<dbReference type="Gene3D" id="6.10.140.1710">
    <property type="match status" value="1"/>
</dbReference>
<dbReference type="HOGENOM" id="CLU_073146_2_0_1"/>
<dbReference type="SMART" id="SM00228">
    <property type="entry name" value="PDZ"/>
    <property type="match status" value="1"/>
</dbReference>
<evidence type="ECO:0000313" key="4">
    <source>
        <dbReference type="EMBL" id="EFH40800.1"/>
    </source>
</evidence>
<reference evidence="5" key="1">
    <citation type="journal article" date="2011" name="Nat. Genet.">
        <title>The Arabidopsis lyrata genome sequence and the basis of rapid genome size change.</title>
        <authorList>
            <person name="Hu T.T."/>
            <person name="Pattyn P."/>
            <person name="Bakker E.G."/>
            <person name="Cao J."/>
            <person name="Cheng J.-F."/>
            <person name="Clark R.M."/>
            <person name="Fahlgren N."/>
            <person name="Fawcett J.A."/>
            <person name="Grimwood J."/>
            <person name="Gundlach H."/>
            <person name="Haberer G."/>
            <person name="Hollister J.D."/>
            <person name="Ossowski S."/>
            <person name="Ottilar R.P."/>
            <person name="Salamov A.A."/>
            <person name="Schneeberger K."/>
            <person name="Spannagl M."/>
            <person name="Wang X."/>
            <person name="Yang L."/>
            <person name="Nasrallah M.E."/>
            <person name="Bergelson J."/>
            <person name="Carrington J.C."/>
            <person name="Gaut B.S."/>
            <person name="Schmutz J."/>
            <person name="Mayer K.F.X."/>
            <person name="Van de Peer Y."/>
            <person name="Grigoriev I.V."/>
            <person name="Nordborg M."/>
            <person name="Weigel D."/>
            <person name="Guo Y.-L."/>
        </authorList>
    </citation>
    <scope>NUCLEOTIDE SEQUENCE [LARGE SCALE GENOMIC DNA]</scope>
    <source>
        <strain evidence="5">cv. MN47</strain>
    </source>
</reference>
<accession>D7MNY1</accession>
<keyword evidence="5" id="KW-1185">Reference proteome</keyword>
<dbReference type="Gramene" id="fgenesh1_pg.C_scaffold_8001796">
    <property type="protein sequence ID" value="fgenesh1_pg.C_scaffold_8001796"/>
    <property type="gene ID" value="fgenesh1_pg.C_scaffold_8001796"/>
</dbReference>
<dbReference type="GO" id="GO:0005737">
    <property type="term" value="C:cytoplasm"/>
    <property type="evidence" value="ECO:0007669"/>
    <property type="project" value="TreeGrafter"/>
</dbReference>
<dbReference type="FunFam" id="2.30.42.10:FF:000107">
    <property type="entry name" value="26S proteasome non-ATPase regulatory subunit 9"/>
    <property type="match status" value="1"/>
</dbReference>
<dbReference type="PANTHER" id="PTHR12651:SF1">
    <property type="entry name" value="26S PROTEASOME NON-ATPASE REGULATORY SUBUNIT 9"/>
    <property type="match status" value="1"/>
</dbReference>
<dbReference type="InterPro" id="IPR035269">
    <property type="entry name" value="PSMD9"/>
</dbReference>
<protein>
    <recommendedName>
        <fullName evidence="3">PDZ domain-containing protein</fullName>
    </recommendedName>
</protein>
<dbReference type="eggNOG" id="KOG3129">
    <property type="taxonomic scope" value="Eukaryota"/>
</dbReference>
<dbReference type="Proteomes" id="UP000008694">
    <property type="component" value="Unassembled WGS sequence"/>
</dbReference>
<keyword evidence="1" id="KW-0143">Chaperone</keyword>
<feature type="compositionally biased region" description="Polar residues" evidence="2">
    <location>
        <begin position="130"/>
        <end position="140"/>
    </location>
</feature>
<dbReference type="STRING" id="81972.D7MNY1"/>
<dbReference type="GO" id="GO:0070682">
    <property type="term" value="P:proteasome regulatory particle assembly"/>
    <property type="evidence" value="ECO:0007669"/>
    <property type="project" value="InterPro"/>
</dbReference>
<evidence type="ECO:0000259" key="3">
    <source>
        <dbReference type="PROSITE" id="PS50106"/>
    </source>
</evidence>
<feature type="domain" description="PDZ" evidence="3">
    <location>
        <begin position="167"/>
        <end position="244"/>
    </location>
</feature>
<dbReference type="Gene3D" id="2.30.42.10">
    <property type="match status" value="1"/>
</dbReference>
<sequence>MNPKIQSRFREREAKKFAISVNCERIDRTWRRDARGEEKMVGANLKAETMTLMDKRAAMETEMNSIVERLCNPGGPGLSGNLIDSEGFPREDIDIPVVRAERRRLAELRSEHGEITEKINVNIQILHSVRPTSRASSTKDSGNDAGPEETSLSGAVNSLSASIETSGFSVTSSAMDVDVVTSIPFAMVDEINESSPAAEDGLQLGDQVLKFGNVEGGDNLLQRLAAEAQSNQGQAVSVQVMRQGAKVGLSVTPRIWQGRGAISVWYEQQILPWIIIWGSGYGESFCESWWVMKSICKVENRFFIFCMEKPTKQIAFVL</sequence>
<dbReference type="SUPFAM" id="SSF50156">
    <property type="entry name" value="PDZ domain-like"/>
    <property type="match status" value="1"/>
</dbReference>
<dbReference type="Pfam" id="PF18265">
    <property type="entry name" value="Nas2_N"/>
    <property type="match status" value="1"/>
</dbReference>
<dbReference type="InterPro" id="IPR001478">
    <property type="entry name" value="PDZ"/>
</dbReference>
<proteinExistence type="predicted"/>
<dbReference type="Pfam" id="PF13180">
    <property type="entry name" value="PDZ_2"/>
    <property type="match status" value="1"/>
</dbReference>
<dbReference type="EMBL" id="GL348720">
    <property type="protein sequence ID" value="EFH40800.1"/>
    <property type="molecule type" value="Genomic_DNA"/>
</dbReference>
<organism evidence="5">
    <name type="scientific">Arabidopsis lyrata subsp. lyrata</name>
    <name type="common">Lyre-leaved rock-cress</name>
    <dbReference type="NCBI Taxonomy" id="81972"/>
    <lineage>
        <taxon>Eukaryota</taxon>
        <taxon>Viridiplantae</taxon>
        <taxon>Streptophyta</taxon>
        <taxon>Embryophyta</taxon>
        <taxon>Tracheophyta</taxon>
        <taxon>Spermatophyta</taxon>
        <taxon>Magnoliopsida</taxon>
        <taxon>eudicotyledons</taxon>
        <taxon>Gunneridae</taxon>
        <taxon>Pentapetalae</taxon>
        <taxon>rosids</taxon>
        <taxon>malvids</taxon>
        <taxon>Brassicales</taxon>
        <taxon>Brassicaceae</taxon>
        <taxon>Camelineae</taxon>
        <taxon>Arabidopsis</taxon>
    </lineage>
</organism>
<evidence type="ECO:0000256" key="1">
    <source>
        <dbReference type="ARBA" id="ARBA00023186"/>
    </source>
</evidence>
<dbReference type="PANTHER" id="PTHR12651">
    <property type="entry name" value="26S PROTEASOME NON-ATPASE REGULATORY SUBUNIT 9"/>
    <property type="match status" value="1"/>
</dbReference>
<gene>
    <name evidence="4" type="ORF">ARALYDRAFT_358009</name>
</gene>
<dbReference type="InterPro" id="IPR036034">
    <property type="entry name" value="PDZ_sf"/>
</dbReference>